<gene>
    <name evidence="1" type="ORF">J4Q44_G00253970</name>
</gene>
<sequence>MVGPSTSGYVRLNLSVLLPLMYNGPCVCYACLSADRTQNLMNKSSSRARLKSVSNMSATACPALCRTLPAERIPCFLTLFLFTHIFPDCEHHCKIIRKHANKNNMAVEQ</sequence>
<reference evidence="1 2" key="1">
    <citation type="submission" date="2021-04" db="EMBL/GenBank/DDBJ databases">
        <authorList>
            <person name="De Guttry C."/>
            <person name="Zahm M."/>
            <person name="Klopp C."/>
            <person name="Cabau C."/>
            <person name="Louis A."/>
            <person name="Berthelot C."/>
            <person name="Parey E."/>
            <person name="Roest Crollius H."/>
            <person name="Montfort J."/>
            <person name="Robinson-Rechavi M."/>
            <person name="Bucao C."/>
            <person name="Bouchez O."/>
            <person name="Gislard M."/>
            <person name="Lluch J."/>
            <person name="Milhes M."/>
            <person name="Lampietro C."/>
            <person name="Lopez Roques C."/>
            <person name="Donnadieu C."/>
            <person name="Braasch I."/>
            <person name="Desvignes T."/>
            <person name="Postlethwait J."/>
            <person name="Bobe J."/>
            <person name="Wedekind C."/>
            <person name="Guiguen Y."/>
        </authorList>
    </citation>
    <scope>NUCLEOTIDE SEQUENCE [LARGE SCALE GENOMIC DNA]</scope>
    <source>
        <strain evidence="1">Cs_M1</strain>
        <tissue evidence="1">Blood</tissue>
    </source>
</reference>
<protein>
    <submittedName>
        <fullName evidence="1">Uncharacterized protein</fullName>
    </submittedName>
</protein>
<dbReference type="EMBL" id="JAGTTL010000023">
    <property type="protein sequence ID" value="KAK6304811.1"/>
    <property type="molecule type" value="Genomic_DNA"/>
</dbReference>
<dbReference type="Proteomes" id="UP001356427">
    <property type="component" value="Unassembled WGS sequence"/>
</dbReference>
<feature type="non-terminal residue" evidence="1">
    <location>
        <position position="109"/>
    </location>
</feature>
<dbReference type="AlphaFoldDB" id="A0AAN8LJN3"/>
<keyword evidence="2" id="KW-1185">Reference proteome</keyword>
<comment type="caution">
    <text evidence="1">The sequence shown here is derived from an EMBL/GenBank/DDBJ whole genome shotgun (WGS) entry which is preliminary data.</text>
</comment>
<organism evidence="1 2">
    <name type="scientific">Coregonus suidteri</name>
    <dbReference type="NCBI Taxonomy" id="861788"/>
    <lineage>
        <taxon>Eukaryota</taxon>
        <taxon>Metazoa</taxon>
        <taxon>Chordata</taxon>
        <taxon>Craniata</taxon>
        <taxon>Vertebrata</taxon>
        <taxon>Euteleostomi</taxon>
        <taxon>Actinopterygii</taxon>
        <taxon>Neopterygii</taxon>
        <taxon>Teleostei</taxon>
        <taxon>Protacanthopterygii</taxon>
        <taxon>Salmoniformes</taxon>
        <taxon>Salmonidae</taxon>
        <taxon>Coregoninae</taxon>
        <taxon>Coregonus</taxon>
    </lineage>
</organism>
<name>A0AAN8LJN3_9TELE</name>
<evidence type="ECO:0000313" key="1">
    <source>
        <dbReference type="EMBL" id="KAK6304811.1"/>
    </source>
</evidence>
<proteinExistence type="predicted"/>
<accession>A0AAN8LJN3</accession>
<evidence type="ECO:0000313" key="2">
    <source>
        <dbReference type="Proteomes" id="UP001356427"/>
    </source>
</evidence>